<dbReference type="AlphaFoldDB" id="A0A8T7LU96"/>
<name>A0A8T7LU96_9CHLR</name>
<evidence type="ECO:0000313" key="5">
    <source>
        <dbReference type="Proteomes" id="UP000521676"/>
    </source>
</evidence>
<evidence type="ECO:0000313" key="6">
    <source>
        <dbReference type="Proteomes" id="UP001431572"/>
    </source>
</evidence>
<evidence type="ECO:0000313" key="4">
    <source>
        <dbReference type="EMBL" id="WJW67481.1"/>
    </source>
</evidence>
<dbReference type="SUPFAM" id="SSF53756">
    <property type="entry name" value="UDP-Glycosyltransferase/glycogen phosphorylase"/>
    <property type="match status" value="1"/>
</dbReference>
<dbReference type="GO" id="GO:0016758">
    <property type="term" value="F:hexosyltransferase activity"/>
    <property type="evidence" value="ECO:0007669"/>
    <property type="project" value="TreeGrafter"/>
</dbReference>
<proteinExistence type="predicted"/>
<gene>
    <name evidence="3" type="ORF">HXX08_06995</name>
    <name evidence="4" type="ORF">OZ401_000747</name>
</gene>
<dbReference type="Proteomes" id="UP000521676">
    <property type="component" value="Unassembled WGS sequence"/>
</dbReference>
<evidence type="ECO:0000313" key="3">
    <source>
        <dbReference type="EMBL" id="NWJ45608.1"/>
    </source>
</evidence>
<dbReference type="RefSeq" id="WP_341469374.1">
    <property type="nucleotide sequence ID" value="NZ_CP128399.1"/>
</dbReference>
<reference evidence="4" key="2">
    <citation type="journal article" date="2024" name="Nature">
        <title>Anoxygenic phototroph of the Chloroflexota uses a type I reaction centre.</title>
        <authorList>
            <person name="Tsuji J.M."/>
            <person name="Shaw N.A."/>
            <person name="Nagashima S."/>
            <person name="Venkiteswaran J.J."/>
            <person name="Schiff S.L."/>
            <person name="Watanabe T."/>
            <person name="Fukui M."/>
            <person name="Hanada S."/>
            <person name="Tank M."/>
            <person name="Neufeld J.D."/>
        </authorList>
    </citation>
    <scope>NUCLEOTIDE SEQUENCE</scope>
    <source>
        <strain evidence="4">L227-S17</strain>
    </source>
</reference>
<reference evidence="3 5" key="1">
    <citation type="submission" date="2020-06" db="EMBL/GenBank/DDBJ databases">
        <title>Anoxygenic phototrophic Chloroflexota member uses a Type I reaction center.</title>
        <authorList>
            <person name="Tsuji J.M."/>
            <person name="Shaw N.A."/>
            <person name="Nagashima S."/>
            <person name="Venkiteswaran J."/>
            <person name="Schiff S.L."/>
            <person name="Hanada S."/>
            <person name="Tank M."/>
            <person name="Neufeld J.D."/>
        </authorList>
    </citation>
    <scope>NUCLEOTIDE SEQUENCE [LARGE SCALE GENOMIC DNA]</scope>
    <source>
        <strain evidence="3">L227-S17</strain>
    </source>
</reference>
<dbReference type="Proteomes" id="UP001431572">
    <property type="component" value="Chromosome 1"/>
</dbReference>
<dbReference type="PANTHER" id="PTHR45947:SF3">
    <property type="entry name" value="SULFOQUINOVOSYL TRANSFERASE SQD2"/>
    <property type="match status" value="1"/>
</dbReference>
<dbReference type="InterPro" id="IPR001296">
    <property type="entry name" value="Glyco_trans_1"/>
</dbReference>
<dbReference type="EMBL" id="JACATZ010000001">
    <property type="protein sequence ID" value="NWJ45608.1"/>
    <property type="molecule type" value="Genomic_DNA"/>
</dbReference>
<dbReference type="InterPro" id="IPR050194">
    <property type="entry name" value="Glycosyltransferase_grp1"/>
</dbReference>
<sequence>MRYLHVLPRYYPFIGGSEVYIQQIVERLVEREPSAEVSIYTTDAWDLEHFWSSGKRTIGRPSHEVINGVEVERFKVRRVPIISPLFFPVWRRLLTMLSASPIPSGVAVPLLQQACRMTPLIPSLGHALRQANYDLVHAVNAPFDSIIYDSWQNVKRTGAAFVFTPHVHLGEPKNPQVRKYYTMRHQMHWMNQADAVITMTFLERDYVVSLGVPGEKVHIVGPGIEPTTIMGGNGQAFRQKHSIETPIVFYQGTAAFDKGTVHLVQAMQLLWKEKKTEATLVIAGPVMSHFQKFYDELSTEDKARTKVLGFISPEEKRDLFAAGDVFAMPSRTDSFGIVYLEAWLNGKPVVGAAAGGVPGLVSHQQDGLLEEFGDIPAIANSILTLLEDSSLAAKLAAAGRKKTLEHYTADIVYSKVKAIYDHALEAK</sequence>
<feature type="domain" description="Glycosyltransferase subfamily 4-like N-terminal" evidence="2">
    <location>
        <begin position="15"/>
        <end position="223"/>
    </location>
</feature>
<dbReference type="Pfam" id="PF13579">
    <property type="entry name" value="Glyco_trans_4_4"/>
    <property type="match status" value="1"/>
</dbReference>
<evidence type="ECO:0000259" key="2">
    <source>
        <dbReference type="Pfam" id="PF13579"/>
    </source>
</evidence>
<dbReference type="EMBL" id="CP128399">
    <property type="protein sequence ID" value="WJW67481.1"/>
    <property type="molecule type" value="Genomic_DNA"/>
</dbReference>
<dbReference type="Pfam" id="PF00534">
    <property type="entry name" value="Glycos_transf_1"/>
    <property type="match status" value="1"/>
</dbReference>
<accession>A0A8T7LU96</accession>
<organism evidence="3 5">
    <name type="scientific">Candidatus Chlorohelix allophototropha</name>
    <dbReference type="NCBI Taxonomy" id="3003348"/>
    <lineage>
        <taxon>Bacteria</taxon>
        <taxon>Bacillati</taxon>
        <taxon>Chloroflexota</taxon>
        <taxon>Chloroflexia</taxon>
        <taxon>Candidatus Chloroheliales</taxon>
        <taxon>Candidatus Chloroheliaceae</taxon>
        <taxon>Candidatus Chlorohelix</taxon>
    </lineage>
</organism>
<dbReference type="InterPro" id="IPR028098">
    <property type="entry name" value="Glyco_trans_4-like_N"/>
</dbReference>
<feature type="domain" description="Glycosyl transferase family 1" evidence="1">
    <location>
        <begin position="238"/>
        <end position="401"/>
    </location>
</feature>
<evidence type="ECO:0000259" key="1">
    <source>
        <dbReference type="Pfam" id="PF00534"/>
    </source>
</evidence>
<dbReference type="CDD" id="cd03801">
    <property type="entry name" value="GT4_PimA-like"/>
    <property type="match status" value="1"/>
</dbReference>
<dbReference type="Gene3D" id="3.40.50.2000">
    <property type="entry name" value="Glycogen Phosphorylase B"/>
    <property type="match status" value="2"/>
</dbReference>
<dbReference type="PANTHER" id="PTHR45947">
    <property type="entry name" value="SULFOQUINOVOSYL TRANSFERASE SQD2"/>
    <property type="match status" value="1"/>
</dbReference>
<keyword evidence="6" id="KW-1185">Reference proteome</keyword>
<protein>
    <submittedName>
        <fullName evidence="3">Glycosyltransferase family 4 protein</fullName>
    </submittedName>
</protein>